<name>A0A5J4WWM8_9EUKA</name>
<gene>
    <name evidence="1" type="ORF">EZS28_005584</name>
</gene>
<evidence type="ECO:0000313" key="1">
    <source>
        <dbReference type="EMBL" id="KAA6398892.1"/>
    </source>
</evidence>
<organism evidence="1 2">
    <name type="scientific">Streblomastix strix</name>
    <dbReference type="NCBI Taxonomy" id="222440"/>
    <lineage>
        <taxon>Eukaryota</taxon>
        <taxon>Metamonada</taxon>
        <taxon>Preaxostyla</taxon>
        <taxon>Oxymonadida</taxon>
        <taxon>Streblomastigidae</taxon>
        <taxon>Streblomastix</taxon>
    </lineage>
</organism>
<proteinExistence type="predicted"/>
<protein>
    <submittedName>
        <fullName evidence="1">Uncharacterized protein</fullName>
    </submittedName>
</protein>
<accession>A0A5J4WWM8</accession>
<comment type="caution">
    <text evidence="1">The sequence shown here is derived from an EMBL/GenBank/DDBJ whole genome shotgun (WGS) entry which is preliminary data.</text>
</comment>
<reference evidence="1 2" key="1">
    <citation type="submission" date="2019-03" db="EMBL/GenBank/DDBJ databases">
        <title>Single cell metagenomics reveals metabolic interactions within the superorganism composed of flagellate Streblomastix strix and complex community of Bacteroidetes bacteria on its surface.</title>
        <authorList>
            <person name="Treitli S.C."/>
            <person name="Kolisko M."/>
            <person name="Husnik F."/>
            <person name="Keeling P."/>
            <person name="Hampl V."/>
        </authorList>
    </citation>
    <scope>NUCLEOTIDE SEQUENCE [LARGE SCALE GENOMIC DNA]</scope>
    <source>
        <strain evidence="1">ST1C</strain>
    </source>
</reference>
<dbReference type="EMBL" id="SNRW01000859">
    <property type="protein sequence ID" value="KAA6398892.1"/>
    <property type="molecule type" value="Genomic_DNA"/>
</dbReference>
<dbReference type="AlphaFoldDB" id="A0A5J4WWM8"/>
<dbReference type="Proteomes" id="UP000324800">
    <property type="component" value="Unassembled WGS sequence"/>
</dbReference>
<sequence length="107" mass="12562">MAIERRMLSIEPIKDQITYIYNFHVAIRISEKLGLHPFFSYKQQLLAVQDELNASNYSMVSTRMFELNFGFKGNLINEIIHKRYKIQRVVAATEEPTTPLRNHSAFK</sequence>
<evidence type="ECO:0000313" key="2">
    <source>
        <dbReference type="Proteomes" id="UP000324800"/>
    </source>
</evidence>